<evidence type="ECO:0000256" key="3">
    <source>
        <dbReference type="ARBA" id="ARBA00010117"/>
    </source>
</evidence>
<dbReference type="SUPFAM" id="SSF81431">
    <property type="entry name" value="Mitochondrial cytochrome c oxidase subunit VIIIb (aka IX)"/>
    <property type="match status" value="1"/>
</dbReference>
<comment type="similarity">
    <text evidence="3">Belongs to the cytochrome c oxidase VIII family.</text>
</comment>
<dbReference type="Pfam" id="PF02285">
    <property type="entry name" value="COX8"/>
    <property type="match status" value="1"/>
</dbReference>
<dbReference type="GO" id="GO:0005743">
    <property type="term" value="C:mitochondrial inner membrane"/>
    <property type="evidence" value="ECO:0007669"/>
    <property type="project" value="UniProtKB-SubCell"/>
</dbReference>
<dbReference type="AlphaFoldDB" id="A0A3B4AJ32"/>
<reference evidence="11" key="2">
    <citation type="submission" date="2025-09" db="UniProtKB">
        <authorList>
            <consortium name="Ensembl"/>
        </authorList>
    </citation>
    <scope>IDENTIFICATION</scope>
</reference>
<dbReference type="FunFam" id="4.10.81.10:FF:000001">
    <property type="entry name" value="Cytochrome c oxidase subunit 8B, mitochondrial"/>
    <property type="match status" value="1"/>
</dbReference>
<keyword evidence="4 10" id="KW-0812">Transmembrane</keyword>
<dbReference type="InterPro" id="IPR036548">
    <property type="entry name" value="Cyt_c_oxidase_su8_sf"/>
</dbReference>
<evidence type="ECO:0000256" key="6">
    <source>
        <dbReference type="ARBA" id="ARBA00022946"/>
    </source>
</evidence>
<keyword evidence="12" id="KW-1185">Reference proteome</keyword>
<evidence type="ECO:0000256" key="2">
    <source>
        <dbReference type="ARBA" id="ARBA00004673"/>
    </source>
</evidence>
<evidence type="ECO:0000256" key="1">
    <source>
        <dbReference type="ARBA" id="ARBA00004434"/>
    </source>
</evidence>
<keyword evidence="6" id="KW-0809">Transit peptide</keyword>
<keyword evidence="8" id="KW-0496">Mitochondrion</keyword>
<evidence type="ECO:0000256" key="7">
    <source>
        <dbReference type="ARBA" id="ARBA00022989"/>
    </source>
</evidence>
<dbReference type="Ensembl" id="ENSPMGT00000018285.1">
    <property type="protein sequence ID" value="ENSPMGP00000017127.1"/>
    <property type="gene ID" value="ENSPMGG00000014030.1"/>
</dbReference>
<evidence type="ECO:0000256" key="10">
    <source>
        <dbReference type="SAM" id="Phobius"/>
    </source>
</evidence>
<proteinExistence type="inferred from homology"/>
<evidence type="ECO:0000256" key="5">
    <source>
        <dbReference type="ARBA" id="ARBA00022792"/>
    </source>
</evidence>
<evidence type="ECO:0000313" key="11">
    <source>
        <dbReference type="Ensembl" id="ENSPMGP00000017127.1"/>
    </source>
</evidence>
<evidence type="ECO:0000256" key="9">
    <source>
        <dbReference type="ARBA" id="ARBA00023136"/>
    </source>
</evidence>
<evidence type="ECO:0000313" key="12">
    <source>
        <dbReference type="Proteomes" id="UP000261520"/>
    </source>
</evidence>
<comment type="pathway">
    <text evidence="2">Energy metabolism; oxidative phosphorylation.</text>
</comment>
<keyword evidence="7 10" id="KW-1133">Transmembrane helix</keyword>
<dbReference type="PANTHER" id="PTHR16717">
    <property type="entry name" value="CYTOCHROME C OXIDASE POLYPEPTIDE VIII"/>
    <property type="match status" value="1"/>
</dbReference>
<dbReference type="Gene3D" id="4.10.81.10">
    <property type="entry name" value="Cytochrome c oxidase, subunit 8"/>
    <property type="match status" value="1"/>
</dbReference>
<sequence>MIINAPILRVAQRALAPKTVFIEQRATYIHGKPPQSRVGAMQSLFVLTVMSLTILGPSGWILAHLEHYKSRD</sequence>
<dbReference type="InterPro" id="IPR003205">
    <property type="entry name" value="Cyt_c_oxidase_su8"/>
</dbReference>
<keyword evidence="5" id="KW-0999">Mitochondrion inner membrane</keyword>
<keyword evidence="9 10" id="KW-0472">Membrane</keyword>
<evidence type="ECO:0000256" key="4">
    <source>
        <dbReference type="ARBA" id="ARBA00022692"/>
    </source>
</evidence>
<name>A0A3B4AJ32_9GOBI</name>
<dbReference type="GO" id="GO:0006123">
    <property type="term" value="P:mitochondrial electron transport, cytochrome c to oxygen"/>
    <property type="evidence" value="ECO:0007669"/>
    <property type="project" value="InterPro"/>
</dbReference>
<dbReference type="GO" id="GO:0045277">
    <property type="term" value="C:respiratory chain complex IV"/>
    <property type="evidence" value="ECO:0007669"/>
    <property type="project" value="InterPro"/>
</dbReference>
<dbReference type="STRING" id="409849.ENSPMGP00000017127"/>
<dbReference type="PANTHER" id="PTHR16717:SF7">
    <property type="entry name" value="CYTOCHROME C OXIDASE SUBUNIT 8A, MITOCHONDRIAL-LIKE"/>
    <property type="match status" value="1"/>
</dbReference>
<accession>A0A3B4AJ32</accession>
<reference evidence="11" key="1">
    <citation type="submission" date="2025-08" db="UniProtKB">
        <authorList>
            <consortium name="Ensembl"/>
        </authorList>
    </citation>
    <scope>IDENTIFICATION</scope>
</reference>
<dbReference type="Proteomes" id="UP000261520">
    <property type="component" value="Unplaced"/>
</dbReference>
<evidence type="ECO:0000256" key="8">
    <source>
        <dbReference type="ARBA" id="ARBA00023128"/>
    </source>
</evidence>
<feature type="transmembrane region" description="Helical" evidence="10">
    <location>
        <begin position="44"/>
        <end position="63"/>
    </location>
</feature>
<dbReference type="UniPathway" id="UPA00705"/>
<organism evidence="11 12">
    <name type="scientific">Periophthalmus magnuspinnatus</name>
    <dbReference type="NCBI Taxonomy" id="409849"/>
    <lineage>
        <taxon>Eukaryota</taxon>
        <taxon>Metazoa</taxon>
        <taxon>Chordata</taxon>
        <taxon>Craniata</taxon>
        <taxon>Vertebrata</taxon>
        <taxon>Euteleostomi</taxon>
        <taxon>Actinopterygii</taxon>
        <taxon>Neopterygii</taxon>
        <taxon>Teleostei</taxon>
        <taxon>Neoteleostei</taxon>
        <taxon>Acanthomorphata</taxon>
        <taxon>Gobiaria</taxon>
        <taxon>Gobiiformes</taxon>
        <taxon>Gobioidei</taxon>
        <taxon>Gobiidae</taxon>
        <taxon>Oxudercinae</taxon>
        <taxon>Periophthalmus</taxon>
    </lineage>
</organism>
<protein>
    <submittedName>
        <fullName evidence="11">Uncharacterized protein</fullName>
    </submittedName>
</protein>
<comment type="subcellular location">
    <subcellularLocation>
        <location evidence="1">Mitochondrion inner membrane</location>
        <topology evidence="1">Single-pass membrane protein</topology>
    </subcellularLocation>
</comment>